<dbReference type="EMBL" id="CP097160">
    <property type="protein sequence ID" value="UQN16048.1"/>
    <property type="molecule type" value="Genomic_DNA"/>
</dbReference>
<name>A0ABY4N4A6_9MICO</name>
<dbReference type="PANTHER" id="PTHR34580:SF3">
    <property type="entry name" value="PROTEIN PAFB"/>
    <property type="match status" value="1"/>
</dbReference>
<dbReference type="InterPro" id="IPR051534">
    <property type="entry name" value="CBASS_pafABC_assoc_protein"/>
</dbReference>
<evidence type="ECO:0000313" key="2">
    <source>
        <dbReference type="EMBL" id="UQN16048.1"/>
    </source>
</evidence>
<dbReference type="PANTHER" id="PTHR34580">
    <property type="match status" value="1"/>
</dbReference>
<protein>
    <submittedName>
        <fullName evidence="2">WYL domain-containing protein</fullName>
    </submittedName>
</protein>
<proteinExistence type="predicted"/>
<feature type="domain" description="WYL" evidence="1">
    <location>
        <begin position="156"/>
        <end position="221"/>
    </location>
</feature>
<reference evidence="2" key="1">
    <citation type="submission" date="2022-05" db="EMBL/GenBank/DDBJ databases">
        <title>Complete genome sequence of toluene-degrading Gulosibacter sediminis strain ACHW.36C.</title>
        <authorList>
            <person name="Wai A.C."/>
            <person name="Lai G.K."/>
            <person name="Griffin S.D."/>
            <person name="Leung F.C."/>
        </authorList>
    </citation>
    <scope>NUCLEOTIDE SEQUENCE [LARGE SCALE GENOMIC DNA]</scope>
    <source>
        <strain evidence="2">ACHW.36C</strain>
    </source>
</reference>
<dbReference type="Pfam" id="PF13280">
    <property type="entry name" value="WYL"/>
    <property type="match status" value="1"/>
</dbReference>
<sequence>MAAPLKPHHARQIHLLLALMSSTRPLTSDELFGLVPDYRAQLERNGGERSDALEKKLERDRADLHESGFHIVTVPDPEAPGDRAQWRYQLESSTESVGVVGLDAQETLLIDSATKVWLDRSLDEDARRSYLKLLPSGESGAESTASQPTAKVSTHPVFAQLRSAIAGRKRIGFDYVNQDSRDPWPRTVDPLRLIVKSGRWLLHAWDVERDAHRTYLVNRIVSEIRIEGVADPAHTAEPGLEAKLDALAAAHPVRVRARAGTEAEARMRGRGTELGRTDEWVSFEVFDWDHGVLTDEFAGLAHLLVVESPESTREGVEDRLQRALELHEGAAV</sequence>
<accession>A0ABY4N4A6</accession>
<dbReference type="InterPro" id="IPR026881">
    <property type="entry name" value="WYL_dom"/>
</dbReference>
<organism evidence="2">
    <name type="scientific">Gulosibacter sediminis</name>
    <dbReference type="NCBI Taxonomy" id="1729695"/>
    <lineage>
        <taxon>Bacteria</taxon>
        <taxon>Bacillati</taxon>
        <taxon>Actinomycetota</taxon>
        <taxon>Actinomycetes</taxon>
        <taxon>Micrococcales</taxon>
        <taxon>Microbacteriaceae</taxon>
        <taxon>Gulosibacter</taxon>
    </lineage>
</organism>
<evidence type="ECO:0000259" key="1">
    <source>
        <dbReference type="Pfam" id="PF13280"/>
    </source>
</evidence>
<gene>
    <name evidence="2" type="ORF">M3M28_06295</name>
</gene>
<dbReference type="PROSITE" id="PS52050">
    <property type="entry name" value="WYL"/>
    <property type="match status" value="1"/>
</dbReference>